<organism evidence="2 3">
    <name type="scientific">Scleroderma citrinum Foug A</name>
    <dbReference type="NCBI Taxonomy" id="1036808"/>
    <lineage>
        <taxon>Eukaryota</taxon>
        <taxon>Fungi</taxon>
        <taxon>Dikarya</taxon>
        <taxon>Basidiomycota</taxon>
        <taxon>Agaricomycotina</taxon>
        <taxon>Agaricomycetes</taxon>
        <taxon>Agaricomycetidae</taxon>
        <taxon>Boletales</taxon>
        <taxon>Sclerodermatineae</taxon>
        <taxon>Sclerodermataceae</taxon>
        <taxon>Scleroderma</taxon>
    </lineage>
</organism>
<reference evidence="2 3" key="1">
    <citation type="submission" date="2014-04" db="EMBL/GenBank/DDBJ databases">
        <authorList>
            <consortium name="DOE Joint Genome Institute"/>
            <person name="Kuo A."/>
            <person name="Kohler A."/>
            <person name="Nagy L.G."/>
            <person name="Floudas D."/>
            <person name="Copeland A."/>
            <person name="Barry K.W."/>
            <person name="Cichocki N."/>
            <person name="Veneault-Fourrey C."/>
            <person name="LaButti K."/>
            <person name="Lindquist E.A."/>
            <person name="Lipzen A."/>
            <person name="Lundell T."/>
            <person name="Morin E."/>
            <person name="Murat C."/>
            <person name="Sun H."/>
            <person name="Tunlid A."/>
            <person name="Henrissat B."/>
            <person name="Grigoriev I.V."/>
            <person name="Hibbett D.S."/>
            <person name="Martin F."/>
            <person name="Nordberg H.P."/>
            <person name="Cantor M.N."/>
            <person name="Hua S.X."/>
        </authorList>
    </citation>
    <scope>NUCLEOTIDE SEQUENCE [LARGE SCALE GENOMIC DNA]</scope>
    <source>
        <strain evidence="2 3">Foug A</strain>
    </source>
</reference>
<evidence type="ECO:0000313" key="2">
    <source>
        <dbReference type="EMBL" id="KIM63069.1"/>
    </source>
</evidence>
<dbReference type="AlphaFoldDB" id="A0A0C3E3L4"/>
<feature type="region of interest" description="Disordered" evidence="1">
    <location>
        <begin position="1"/>
        <end position="23"/>
    </location>
</feature>
<gene>
    <name evidence="2" type="ORF">SCLCIDRAFT_774843</name>
</gene>
<sequence>MHSLMHQSAGHPQKESWGNEGPAQATLSWTMMKMFHRAQRGKARRDESTTAAPLQLRKWRIEMRNLTSRRSRTRNMRVSVRAREMMRYKLAQ</sequence>
<name>A0A0C3E3L4_9AGAM</name>
<dbReference type="InParanoid" id="A0A0C3E3L4"/>
<dbReference type="HOGENOM" id="CLU_2414580_0_0_1"/>
<keyword evidence="3" id="KW-1185">Reference proteome</keyword>
<reference evidence="3" key="2">
    <citation type="submission" date="2015-01" db="EMBL/GenBank/DDBJ databases">
        <title>Evolutionary Origins and Diversification of the Mycorrhizal Mutualists.</title>
        <authorList>
            <consortium name="DOE Joint Genome Institute"/>
            <consortium name="Mycorrhizal Genomics Consortium"/>
            <person name="Kohler A."/>
            <person name="Kuo A."/>
            <person name="Nagy L.G."/>
            <person name="Floudas D."/>
            <person name="Copeland A."/>
            <person name="Barry K.W."/>
            <person name="Cichocki N."/>
            <person name="Veneault-Fourrey C."/>
            <person name="LaButti K."/>
            <person name="Lindquist E.A."/>
            <person name="Lipzen A."/>
            <person name="Lundell T."/>
            <person name="Morin E."/>
            <person name="Murat C."/>
            <person name="Riley R."/>
            <person name="Ohm R."/>
            <person name="Sun H."/>
            <person name="Tunlid A."/>
            <person name="Henrissat B."/>
            <person name="Grigoriev I.V."/>
            <person name="Hibbett D.S."/>
            <person name="Martin F."/>
        </authorList>
    </citation>
    <scope>NUCLEOTIDE SEQUENCE [LARGE SCALE GENOMIC DNA]</scope>
    <source>
        <strain evidence="3">Foug A</strain>
    </source>
</reference>
<dbReference type="EMBL" id="KN822038">
    <property type="protein sequence ID" value="KIM63069.1"/>
    <property type="molecule type" value="Genomic_DNA"/>
</dbReference>
<dbReference type="Proteomes" id="UP000053989">
    <property type="component" value="Unassembled WGS sequence"/>
</dbReference>
<proteinExistence type="predicted"/>
<protein>
    <submittedName>
        <fullName evidence="2">Uncharacterized protein</fullName>
    </submittedName>
</protein>
<evidence type="ECO:0000256" key="1">
    <source>
        <dbReference type="SAM" id="MobiDB-lite"/>
    </source>
</evidence>
<accession>A0A0C3E3L4</accession>
<evidence type="ECO:0000313" key="3">
    <source>
        <dbReference type="Proteomes" id="UP000053989"/>
    </source>
</evidence>